<organism evidence="2 3">
    <name type="scientific">Stachybotrys elegans</name>
    <dbReference type="NCBI Taxonomy" id="80388"/>
    <lineage>
        <taxon>Eukaryota</taxon>
        <taxon>Fungi</taxon>
        <taxon>Dikarya</taxon>
        <taxon>Ascomycota</taxon>
        <taxon>Pezizomycotina</taxon>
        <taxon>Sordariomycetes</taxon>
        <taxon>Hypocreomycetidae</taxon>
        <taxon>Hypocreales</taxon>
        <taxon>Stachybotryaceae</taxon>
        <taxon>Stachybotrys</taxon>
    </lineage>
</organism>
<dbReference type="Proteomes" id="UP000813444">
    <property type="component" value="Unassembled WGS sequence"/>
</dbReference>
<reference evidence="2" key="1">
    <citation type="journal article" date="2021" name="Nat. Commun.">
        <title>Genetic determinants of endophytism in the Arabidopsis root mycobiome.</title>
        <authorList>
            <person name="Mesny F."/>
            <person name="Miyauchi S."/>
            <person name="Thiergart T."/>
            <person name="Pickel B."/>
            <person name="Atanasova L."/>
            <person name="Karlsson M."/>
            <person name="Huettel B."/>
            <person name="Barry K.W."/>
            <person name="Haridas S."/>
            <person name="Chen C."/>
            <person name="Bauer D."/>
            <person name="Andreopoulos W."/>
            <person name="Pangilinan J."/>
            <person name="LaButti K."/>
            <person name="Riley R."/>
            <person name="Lipzen A."/>
            <person name="Clum A."/>
            <person name="Drula E."/>
            <person name="Henrissat B."/>
            <person name="Kohler A."/>
            <person name="Grigoriev I.V."/>
            <person name="Martin F.M."/>
            <person name="Hacquard S."/>
        </authorList>
    </citation>
    <scope>NUCLEOTIDE SEQUENCE</scope>
    <source>
        <strain evidence="2">MPI-CAGE-CH-0235</strain>
    </source>
</reference>
<evidence type="ECO:0000313" key="3">
    <source>
        <dbReference type="Proteomes" id="UP000813444"/>
    </source>
</evidence>
<proteinExistence type="predicted"/>
<dbReference type="OrthoDB" id="4366798at2759"/>
<feature type="compositionally biased region" description="Basic and acidic residues" evidence="1">
    <location>
        <begin position="371"/>
        <end position="380"/>
    </location>
</feature>
<feature type="compositionally biased region" description="Basic residues" evidence="1">
    <location>
        <begin position="392"/>
        <end position="401"/>
    </location>
</feature>
<dbReference type="AlphaFoldDB" id="A0A8K0WP49"/>
<protein>
    <submittedName>
        <fullName evidence="2">Uncharacterized protein</fullName>
    </submittedName>
</protein>
<keyword evidence="3" id="KW-1185">Reference proteome</keyword>
<evidence type="ECO:0000256" key="1">
    <source>
        <dbReference type="SAM" id="MobiDB-lite"/>
    </source>
</evidence>
<feature type="compositionally biased region" description="Low complexity" evidence="1">
    <location>
        <begin position="342"/>
        <end position="351"/>
    </location>
</feature>
<feature type="region of interest" description="Disordered" evidence="1">
    <location>
        <begin position="187"/>
        <end position="240"/>
    </location>
</feature>
<feature type="region of interest" description="Disordered" evidence="1">
    <location>
        <begin position="342"/>
        <end position="401"/>
    </location>
</feature>
<gene>
    <name evidence="2" type="ORF">B0I35DRAFT_273008</name>
</gene>
<feature type="compositionally biased region" description="Polar residues" evidence="1">
    <location>
        <begin position="142"/>
        <end position="158"/>
    </location>
</feature>
<dbReference type="EMBL" id="JAGPNK010000009">
    <property type="protein sequence ID" value="KAH7313426.1"/>
    <property type="molecule type" value="Genomic_DNA"/>
</dbReference>
<feature type="region of interest" description="Disordered" evidence="1">
    <location>
        <begin position="290"/>
        <end position="329"/>
    </location>
</feature>
<name>A0A8K0WP49_9HYPO</name>
<comment type="caution">
    <text evidence="2">The sequence shown here is derived from an EMBL/GenBank/DDBJ whole genome shotgun (WGS) entry which is preliminary data.</text>
</comment>
<feature type="region of interest" description="Disordered" evidence="1">
    <location>
        <begin position="129"/>
        <end position="165"/>
    </location>
</feature>
<sequence>MDDPNIAWPAWKFGMKRCDLFTTLHDQYNTFSFSIQDPEAFHHDVYEISQDANTADEFHTLMARRQQQRLSELNESLESLAVEIIGNPKLIGTDQWQHALQLFRTKSFDSLVRYFASYLPDEYLAGHDSHSTSSSFSEADSVRTTSTKNSSVDGTAYTTFLDPECGPDGLVLTEEPYHLEVIQDSIPAVDGPLSPPESLPTESNSPAPSADESESFDYEGHTRSRSLSFSGSESDRFCPHHLTRQPLDEDATSQSDGGDIPVAARSVCGESASSADSVCDKNCDTQEVEDFDDDLDFPPAQFPEDDFDVFDYPHDTLESDTPTPRQESLASSYIEYKSFASRRLPSPYRRSPSPPHRAQSSQGGDGLFVNDVRRSPEEASCKIQKTTSDLRKRNKRRDRLA</sequence>
<evidence type="ECO:0000313" key="2">
    <source>
        <dbReference type="EMBL" id="KAH7313426.1"/>
    </source>
</evidence>
<accession>A0A8K0WP49</accession>
<feature type="compositionally biased region" description="Polar residues" evidence="1">
    <location>
        <begin position="319"/>
        <end position="329"/>
    </location>
</feature>